<dbReference type="AlphaFoldDB" id="A0A136ISH5"/>
<reference evidence="8" key="1">
    <citation type="submission" date="2016-02" db="EMBL/GenBank/DDBJ databases">
        <title>Draft genome sequence of Microdochium bolleyi, a fungal endophyte of beachgrass.</title>
        <authorList>
            <consortium name="DOE Joint Genome Institute"/>
            <person name="David A.S."/>
            <person name="May G."/>
            <person name="Haridas S."/>
            <person name="Lim J."/>
            <person name="Wang M."/>
            <person name="Labutti K."/>
            <person name="Lipzen A."/>
            <person name="Barry K."/>
            <person name="Grigoriev I.V."/>
        </authorList>
    </citation>
    <scope>NUCLEOTIDE SEQUENCE [LARGE SCALE GENOMIC DNA]</scope>
    <source>
        <strain evidence="8">J235TASD1</strain>
    </source>
</reference>
<evidence type="ECO:0000259" key="6">
    <source>
        <dbReference type="PROSITE" id="PS51387"/>
    </source>
</evidence>
<keyword evidence="5" id="KW-0732">Signal</keyword>
<keyword evidence="4" id="KW-0560">Oxidoreductase</keyword>
<evidence type="ECO:0000256" key="4">
    <source>
        <dbReference type="ARBA" id="ARBA00023002"/>
    </source>
</evidence>
<dbReference type="EMBL" id="KQ964260">
    <property type="protein sequence ID" value="KXJ87892.1"/>
    <property type="molecule type" value="Genomic_DNA"/>
</dbReference>
<dbReference type="PROSITE" id="PS51387">
    <property type="entry name" value="FAD_PCMH"/>
    <property type="match status" value="1"/>
</dbReference>
<evidence type="ECO:0000313" key="8">
    <source>
        <dbReference type="Proteomes" id="UP000070501"/>
    </source>
</evidence>
<dbReference type="InterPro" id="IPR036318">
    <property type="entry name" value="FAD-bd_PCMH-like_sf"/>
</dbReference>
<dbReference type="PANTHER" id="PTHR42973">
    <property type="entry name" value="BINDING OXIDOREDUCTASE, PUTATIVE (AFU_ORTHOLOGUE AFUA_1G17690)-RELATED"/>
    <property type="match status" value="1"/>
</dbReference>
<evidence type="ECO:0000256" key="5">
    <source>
        <dbReference type="SAM" id="SignalP"/>
    </source>
</evidence>
<evidence type="ECO:0000256" key="3">
    <source>
        <dbReference type="ARBA" id="ARBA00022827"/>
    </source>
</evidence>
<dbReference type="Gene3D" id="3.30.465.10">
    <property type="match status" value="1"/>
</dbReference>
<dbReference type="InterPro" id="IPR016166">
    <property type="entry name" value="FAD-bd_PCMH"/>
</dbReference>
<name>A0A136ISH5_9PEZI</name>
<keyword evidence="2" id="KW-0285">Flavoprotein</keyword>
<evidence type="ECO:0000313" key="7">
    <source>
        <dbReference type="EMBL" id="KXJ87892.1"/>
    </source>
</evidence>
<dbReference type="SUPFAM" id="SSF56176">
    <property type="entry name" value="FAD-binding/transporter-associated domain-like"/>
    <property type="match status" value="1"/>
</dbReference>
<sequence>MVSTKLHVLGAAVAATSVLATGAAPSCSTCTISNGDAGCESLKEAFPAKTFFPGHEVYDYEKTNLWSNHQILSPKCIFRPDCALDVSQAVVTLKEQCTPFAVRGGGHMGIKGANSIDDGVLIVMSNLTTLAVAEDKQTVTLGPGHDWGEVYTELDKHGLTASGGRLAPVGVPGLLLAGGVNFHGNQRGWAADNVLEYEVVLASGEIVTVSATEMPDLFWALKGGSSNFGIVTKFKLRTFESGTGGKVLAGTYTVSAEHLDAFFAAIADYAAHNTDALSHIVPMTVAGPDPTVPAAAAVILYYDAADVPEPPCFAEFFKIPALANSVSVKTLGEFAVETGALVVDGINDMFIAGTTVGKTYEDLLRGIKITNDVFFSRIPALHAVIPKEQLSLVSIDWQPIGALWAAGSRRSNPGGNPLGLDVEGKGTYLAWAEVVEWKGDEYYDAVHAWVVDTTRLIEEATREAGLYDAFNYMGDSAEFQSIYPGYGTDNEARLRGVSRKYDPERVFQRLMPGGFKIGA</sequence>
<dbReference type="InterPro" id="IPR006094">
    <property type="entry name" value="Oxid_FAD_bind_N"/>
</dbReference>
<evidence type="ECO:0000256" key="2">
    <source>
        <dbReference type="ARBA" id="ARBA00022630"/>
    </source>
</evidence>
<dbReference type="STRING" id="196109.A0A136ISH5"/>
<evidence type="ECO:0000256" key="1">
    <source>
        <dbReference type="ARBA" id="ARBA00005466"/>
    </source>
</evidence>
<dbReference type="GO" id="GO:0071949">
    <property type="term" value="F:FAD binding"/>
    <property type="evidence" value="ECO:0007669"/>
    <property type="project" value="InterPro"/>
</dbReference>
<dbReference type="GO" id="GO:0016491">
    <property type="term" value="F:oxidoreductase activity"/>
    <property type="evidence" value="ECO:0007669"/>
    <property type="project" value="UniProtKB-KW"/>
</dbReference>
<gene>
    <name evidence="7" type="ORF">Micbo1qcDRAFT_215132</name>
</gene>
<feature type="chain" id="PRO_5007293086" description="FAD-binding PCMH-type domain-containing protein" evidence="5">
    <location>
        <begin position="21"/>
        <end position="519"/>
    </location>
</feature>
<accession>A0A136ISH5</accession>
<dbReference type="InterPro" id="IPR016169">
    <property type="entry name" value="FAD-bd_PCMH_sub2"/>
</dbReference>
<feature type="domain" description="FAD-binding PCMH-type" evidence="6">
    <location>
        <begin position="70"/>
        <end position="241"/>
    </location>
</feature>
<dbReference type="InterPro" id="IPR050416">
    <property type="entry name" value="FAD-linked_Oxidoreductase"/>
</dbReference>
<feature type="signal peptide" evidence="5">
    <location>
        <begin position="1"/>
        <end position="20"/>
    </location>
</feature>
<dbReference type="Proteomes" id="UP000070501">
    <property type="component" value="Unassembled WGS sequence"/>
</dbReference>
<comment type="similarity">
    <text evidence="1">Belongs to the oxygen-dependent FAD-linked oxidoreductase family.</text>
</comment>
<dbReference type="PANTHER" id="PTHR42973:SF53">
    <property type="entry name" value="FAD-BINDING PCMH-TYPE DOMAIN-CONTAINING PROTEIN-RELATED"/>
    <property type="match status" value="1"/>
</dbReference>
<organism evidence="7 8">
    <name type="scientific">Microdochium bolleyi</name>
    <dbReference type="NCBI Taxonomy" id="196109"/>
    <lineage>
        <taxon>Eukaryota</taxon>
        <taxon>Fungi</taxon>
        <taxon>Dikarya</taxon>
        <taxon>Ascomycota</taxon>
        <taxon>Pezizomycotina</taxon>
        <taxon>Sordariomycetes</taxon>
        <taxon>Xylariomycetidae</taxon>
        <taxon>Xylariales</taxon>
        <taxon>Microdochiaceae</taxon>
        <taxon>Microdochium</taxon>
    </lineage>
</organism>
<keyword evidence="8" id="KW-1185">Reference proteome</keyword>
<keyword evidence="3" id="KW-0274">FAD</keyword>
<dbReference type="InParanoid" id="A0A136ISH5"/>
<dbReference type="OrthoDB" id="2151789at2759"/>
<protein>
    <recommendedName>
        <fullName evidence="6">FAD-binding PCMH-type domain-containing protein</fullName>
    </recommendedName>
</protein>
<proteinExistence type="inferred from homology"/>
<dbReference type="Pfam" id="PF01565">
    <property type="entry name" value="FAD_binding_4"/>
    <property type="match status" value="1"/>
</dbReference>